<evidence type="ECO:0000313" key="1">
    <source>
        <dbReference type="EMBL" id="AKK04848.1"/>
    </source>
</evidence>
<reference evidence="2" key="2">
    <citation type="submission" date="2015-05" db="EMBL/GenBank/DDBJ databases">
        <title>Complete genome sequence of Corynebacterium mustelae DSM 45274, isolated from various tissues of a male ferret with lethal sepsis.</title>
        <authorList>
            <person name="Ruckert C."/>
            <person name="Albersmeier A."/>
            <person name="Winkler A."/>
            <person name="Tauch A."/>
        </authorList>
    </citation>
    <scope>NUCLEOTIDE SEQUENCE [LARGE SCALE GENOMIC DNA]</scope>
    <source>
        <strain evidence="2">DSM 45274</strain>
    </source>
</reference>
<gene>
    <name evidence="1" type="ORF">CMUST_02520</name>
</gene>
<dbReference type="Proteomes" id="UP000035199">
    <property type="component" value="Chromosome"/>
</dbReference>
<dbReference type="RefSeq" id="WP_158408186.1">
    <property type="nucleotide sequence ID" value="NZ_CP011542.1"/>
</dbReference>
<dbReference type="KEGG" id="cmv:CMUST_02520"/>
<protein>
    <submittedName>
        <fullName evidence="1">Uncharacterized protein</fullName>
    </submittedName>
</protein>
<keyword evidence="2" id="KW-1185">Reference proteome</keyword>
<accession>A0A0G3GZ69</accession>
<dbReference type="EMBL" id="CP011542">
    <property type="protein sequence ID" value="AKK04848.1"/>
    <property type="molecule type" value="Genomic_DNA"/>
</dbReference>
<name>A0A0G3GZ69_9CORY</name>
<evidence type="ECO:0000313" key="2">
    <source>
        <dbReference type="Proteomes" id="UP000035199"/>
    </source>
</evidence>
<proteinExistence type="predicted"/>
<dbReference type="AlphaFoldDB" id="A0A0G3GZ69"/>
<dbReference type="PATRIC" id="fig|571915.4.peg.534"/>
<dbReference type="OrthoDB" id="10006936at2"/>
<reference evidence="1 2" key="1">
    <citation type="journal article" date="2015" name="Genome Announc.">
        <title>Complete Genome Sequence of the Type Strain Corynebacterium mustelae DSM 45274, Isolated from Various Tissues of a Male Ferret with Lethal Sepsis.</title>
        <authorList>
            <person name="Ruckert C."/>
            <person name="Eimer J."/>
            <person name="Winkler A."/>
            <person name="Tauch A."/>
        </authorList>
    </citation>
    <scope>NUCLEOTIDE SEQUENCE [LARGE SCALE GENOMIC DNA]</scope>
    <source>
        <strain evidence="1 2">DSM 45274</strain>
    </source>
</reference>
<sequence>MTHHNMRPKSVTTDVLYKERLAFLHDDPEAYFRRYPWPRFGFEFSEEPKED</sequence>
<organism evidence="1 2">
    <name type="scientific">Corynebacterium mustelae</name>
    <dbReference type="NCBI Taxonomy" id="571915"/>
    <lineage>
        <taxon>Bacteria</taxon>
        <taxon>Bacillati</taxon>
        <taxon>Actinomycetota</taxon>
        <taxon>Actinomycetes</taxon>
        <taxon>Mycobacteriales</taxon>
        <taxon>Corynebacteriaceae</taxon>
        <taxon>Corynebacterium</taxon>
    </lineage>
</organism>
<dbReference type="STRING" id="571915.CMUST_02520"/>